<comment type="subcellular location">
    <subcellularLocation>
        <location evidence="1">Peroxisome</location>
    </subcellularLocation>
</comment>
<dbReference type="Gene3D" id="3.30.300.30">
    <property type="match status" value="1"/>
</dbReference>
<keyword evidence="5" id="KW-1185">Reference proteome</keyword>
<dbReference type="InterPro" id="IPR020845">
    <property type="entry name" value="AMP-binding_CS"/>
</dbReference>
<organism evidence="4 5">
    <name type="scientific">Haemaphysalis longicornis</name>
    <name type="common">Bush tick</name>
    <dbReference type="NCBI Taxonomy" id="44386"/>
    <lineage>
        <taxon>Eukaryota</taxon>
        <taxon>Metazoa</taxon>
        <taxon>Ecdysozoa</taxon>
        <taxon>Arthropoda</taxon>
        <taxon>Chelicerata</taxon>
        <taxon>Arachnida</taxon>
        <taxon>Acari</taxon>
        <taxon>Parasitiformes</taxon>
        <taxon>Ixodida</taxon>
        <taxon>Ixodoidea</taxon>
        <taxon>Ixodidae</taxon>
        <taxon>Haemaphysalinae</taxon>
        <taxon>Haemaphysalis</taxon>
    </lineage>
</organism>
<dbReference type="SUPFAM" id="SSF56801">
    <property type="entry name" value="Acetyl-CoA synthetase-like"/>
    <property type="match status" value="1"/>
</dbReference>
<feature type="domain" description="AMP-dependent synthetase/ligase" evidence="3">
    <location>
        <begin position="38"/>
        <end position="375"/>
    </location>
</feature>
<dbReference type="EMBL" id="JABSTR010000006">
    <property type="protein sequence ID" value="KAH9372740.1"/>
    <property type="molecule type" value="Genomic_DNA"/>
</dbReference>
<comment type="caution">
    <text evidence="4">The sequence shown here is derived from an EMBL/GenBank/DDBJ whole genome shotgun (WGS) entry which is preliminary data.</text>
</comment>
<keyword evidence="2" id="KW-0576">Peroxisome</keyword>
<dbReference type="InterPro" id="IPR000873">
    <property type="entry name" value="AMP-dep_synth/lig_dom"/>
</dbReference>
<dbReference type="Pfam" id="PF00501">
    <property type="entry name" value="AMP-binding"/>
    <property type="match status" value="1"/>
</dbReference>
<dbReference type="InterPro" id="IPR042099">
    <property type="entry name" value="ANL_N_sf"/>
</dbReference>
<dbReference type="OMA" id="AVGVMCR"/>
<gene>
    <name evidence="4" type="ORF">HPB48_021890</name>
</gene>
<protein>
    <recommendedName>
        <fullName evidence="3">AMP-dependent synthetase/ligase domain-containing protein</fullName>
    </recommendedName>
</protein>
<proteinExistence type="predicted"/>
<dbReference type="PROSITE" id="PS00455">
    <property type="entry name" value="AMP_BINDING"/>
    <property type="match status" value="1"/>
</dbReference>
<reference evidence="4 5" key="1">
    <citation type="journal article" date="2020" name="Cell">
        <title>Large-Scale Comparative Analyses of Tick Genomes Elucidate Their Genetic Diversity and Vector Capacities.</title>
        <authorList>
            <consortium name="Tick Genome and Microbiome Consortium (TIGMIC)"/>
            <person name="Jia N."/>
            <person name="Wang J."/>
            <person name="Shi W."/>
            <person name="Du L."/>
            <person name="Sun Y."/>
            <person name="Zhan W."/>
            <person name="Jiang J.F."/>
            <person name="Wang Q."/>
            <person name="Zhang B."/>
            <person name="Ji P."/>
            <person name="Bell-Sakyi L."/>
            <person name="Cui X.M."/>
            <person name="Yuan T.T."/>
            <person name="Jiang B.G."/>
            <person name="Yang W.F."/>
            <person name="Lam T.T."/>
            <person name="Chang Q.C."/>
            <person name="Ding S.J."/>
            <person name="Wang X.J."/>
            <person name="Zhu J.G."/>
            <person name="Ruan X.D."/>
            <person name="Zhao L."/>
            <person name="Wei J.T."/>
            <person name="Ye R.Z."/>
            <person name="Que T.C."/>
            <person name="Du C.H."/>
            <person name="Zhou Y.H."/>
            <person name="Cheng J.X."/>
            <person name="Dai P.F."/>
            <person name="Guo W.B."/>
            <person name="Han X.H."/>
            <person name="Huang E.J."/>
            <person name="Li L.F."/>
            <person name="Wei W."/>
            <person name="Gao Y.C."/>
            <person name="Liu J.Z."/>
            <person name="Shao H.Z."/>
            <person name="Wang X."/>
            <person name="Wang C.C."/>
            <person name="Yang T.C."/>
            <person name="Huo Q.B."/>
            <person name="Li W."/>
            <person name="Chen H.Y."/>
            <person name="Chen S.E."/>
            <person name="Zhou L.G."/>
            <person name="Ni X.B."/>
            <person name="Tian J.H."/>
            <person name="Sheng Y."/>
            <person name="Liu T."/>
            <person name="Pan Y.S."/>
            <person name="Xia L.Y."/>
            <person name="Li J."/>
            <person name="Zhao F."/>
            <person name="Cao W.C."/>
        </authorList>
    </citation>
    <scope>NUCLEOTIDE SEQUENCE [LARGE SCALE GENOMIC DNA]</scope>
    <source>
        <strain evidence="4">HaeL-2018</strain>
    </source>
</reference>
<evidence type="ECO:0000259" key="3">
    <source>
        <dbReference type="Pfam" id="PF00501"/>
    </source>
</evidence>
<dbReference type="VEuPathDB" id="VectorBase:HLOH_051270"/>
<accession>A0A9J6GEF7</accession>
<dbReference type="GO" id="GO:0005777">
    <property type="term" value="C:peroxisome"/>
    <property type="evidence" value="ECO:0007669"/>
    <property type="project" value="UniProtKB-SubCell"/>
</dbReference>
<dbReference type="Proteomes" id="UP000821853">
    <property type="component" value="Chromosome 4"/>
</dbReference>
<sequence length="487" mass="54055">MKARIEDRVVYSPYPDIDIPIRSFYSLVAERLQINPEKLALRYAVGFQRHGVLPGDRVCIHLSDSVENLVAMYACAIAGATLVMAKTSLTEYELRYQAKDSDSTHILTDVEFTEKVTKATASLGMKGFFSMGPADGFVSAASFASLNEREFQECPVLDPESTMMAVCYTSGSTGMPKGVEITHYNFVSCFYTLRKHMPWTDEEIFLSASPITHMSGLVLSIMPVLNGACSVIVPAKSTPGQVLDAIDKHKATVTVTFPTQLQSFVREMQRMGRQLPSLRHISIGGSVVTDWLADAARYTFGGLRTLQTLYGMTEACILVAAQPTDQDISQRGSDVGLPTTRVTFKVVDIETREKLGPHETGEICFRNATMVRGYYKRPKETAELFEQDGWMRSGDAGYYDEDGRLYFSERLKQMIKCMGNQVVPAELEELLLRKHDDEIDEVSVVGLPHSEYGEAAAAAVVLSEKGRQLDRSDLAERIKATVKGERQ</sequence>
<dbReference type="PANTHER" id="PTHR24096:SF422">
    <property type="entry name" value="BCDNA.GH02901"/>
    <property type="match status" value="1"/>
</dbReference>
<dbReference type="PANTHER" id="PTHR24096">
    <property type="entry name" value="LONG-CHAIN-FATTY-ACID--COA LIGASE"/>
    <property type="match status" value="1"/>
</dbReference>
<dbReference type="Gene3D" id="3.40.50.12780">
    <property type="entry name" value="N-terminal domain of ligase-like"/>
    <property type="match status" value="1"/>
</dbReference>
<evidence type="ECO:0000256" key="2">
    <source>
        <dbReference type="ARBA" id="ARBA00023140"/>
    </source>
</evidence>
<evidence type="ECO:0000313" key="4">
    <source>
        <dbReference type="EMBL" id="KAH9372740.1"/>
    </source>
</evidence>
<dbReference type="OrthoDB" id="6614653at2759"/>
<evidence type="ECO:0000313" key="5">
    <source>
        <dbReference type="Proteomes" id="UP000821853"/>
    </source>
</evidence>
<name>A0A9J6GEF7_HAELO</name>
<dbReference type="InterPro" id="IPR045851">
    <property type="entry name" value="AMP-bd_C_sf"/>
</dbReference>
<evidence type="ECO:0000256" key="1">
    <source>
        <dbReference type="ARBA" id="ARBA00004275"/>
    </source>
</evidence>
<dbReference type="AlphaFoldDB" id="A0A9J6GEF7"/>
<dbReference type="GO" id="GO:0016405">
    <property type="term" value="F:CoA-ligase activity"/>
    <property type="evidence" value="ECO:0007669"/>
    <property type="project" value="TreeGrafter"/>
</dbReference>